<name>K8DZG7_9FIRM</name>
<dbReference type="InterPro" id="IPR042106">
    <property type="entry name" value="Nuo/plastoQ_OxRdtase_6_NuoJ"/>
</dbReference>
<sequence>MSTNIYELLAFVLLSGLILGSALLVVTLKNLVHSVLWLIVTFVGVAGIFLMLNADFVAAVQVLVYAGAVCIMIVFGVMLVQRTDMANSNPVNWRFKIAAPMAGGMFMVVALLTAKARWAAPGQAVPAQTVQNLAPILLHDFVIPFEVAAVLLTVALTGALVLVKEVKSHGDRS</sequence>
<dbReference type="EC" id="7.1.1.-" evidence="2"/>
<dbReference type="Pfam" id="PF00499">
    <property type="entry name" value="Oxidored_q3"/>
    <property type="match status" value="1"/>
</dbReference>
<feature type="transmembrane region" description="Helical" evidence="2">
    <location>
        <begin position="6"/>
        <end position="28"/>
    </location>
</feature>
<comment type="function">
    <text evidence="2">NDH-1 shuttles electrons from NADH, via FMN and iron-sulfur (Fe-S) centers, to quinones in the respiratory chain. Couples the redox reaction to proton translocation (for every two electrons transferred, four hydrogen ions are translocated across the cytoplasmic membrane), and thus conserves the redox energy in a proton gradient.</text>
</comment>
<dbReference type="InterPro" id="IPR001457">
    <property type="entry name" value="NADH_UbQ/plastoQ_OxRdtase_su6"/>
</dbReference>
<dbReference type="PANTHER" id="PTHR33269">
    <property type="entry name" value="NADH-UBIQUINONE OXIDOREDUCTASE CHAIN 6"/>
    <property type="match status" value="1"/>
</dbReference>
<dbReference type="AlphaFoldDB" id="K8DZG7"/>
<proteinExistence type="inferred from homology"/>
<feature type="transmembrane region" description="Helical" evidence="2">
    <location>
        <begin position="141"/>
        <end position="163"/>
    </location>
</feature>
<protein>
    <recommendedName>
        <fullName evidence="2">NADH-quinone oxidoreductase subunit J</fullName>
        <ecNumber evidence="2">7.1.1.-</ecNumber>
    </recommendedName>
</protein>
<keyword evidence="2" id="KW-0520">NAD</keyword>
<keyword evidence="3" id="KW-0830">Ubiquinone</keyword>
<dbReference type="GO" id="GO:0008137">
    <property type="term" value="F:NADH dehydrogenase (ubiquinone) activity"/>
    <property type="evidence" value="ECO:0007669"/>
    <property type="project" value="UniProtKB-UniRule"/>
</dbReference>
<feature type="transmembrane region" description="Helical" evidence="2">
    <location>
        <begin position="93"/>
        <end position="114"/>
    </location>
</feature>
<keyword evidence="4" id="KW-1185">Reference proteome</keyword>
<dbReference type="EMBL" id="CAOS01000011">
    <property type="protein sequence ID" value="CCO08464.1"/>
    <property type="molecule type" value="Genomic_DNA"/>
</dbReference>
<accession>K8DZG7</accession>
<dbReference type="Gene3D" id="1.20.120.1200">
    <property type="entry name" value="NADH-ubiquinone/plastoquinone oxidoreductase chain 6, subunit NuoJ"/>
    <property type="match status" value="1"/>
</dbReference>
<organism evidence="3 4">
    <name type="scientific">Desulforamulus hydrothermalis Lam5 = DSM 18033</name>
    <dbReference type="NCBI Taxonomy" id="1121428"/>
    <lineage>
        <taxon>Bacteria</taxon>
        <taxon>Bacillati</taxon>
        <taxon>Bacillota</taxon>
        <taxon>Clostridia</taxon>
        <taxon>Eubacteriales</taxon>
        <taxon>Peptococcaceae</taxon>
        <taxon>Desulforamulus</taxon>
    </lineage>
</organism>
<evidence type="ECO:0000313" key="4">
    <source>
        <dbReference type="Proteomes" id="UP000009315"/>
    </source>
</evidence>
<evidence type="ECO:0000313" key="3">
    <source>
        <dbReference type="EMBL" id="CCO08464.1"/>
    </source>
</evidence>
<evidence type="ECO:0000256" key="1">
    <source>
        <dbReference type="ARBA" id="ARBA00005698"/>
    </source>
</evidence>
<dbReference type="PANTHER" id="PTHR33269:SF17">
    <property type="entry name" value="NADH-UBIQUINONE OXIDOREDUCTASE CHAIN 6"/>
    <property type="match status" value="1"/>
</dbReference>
<keyword evidence="2" id="KW-0812">Transmembrane</keyword>
<evidence type="ECO:0000256" key="2">
    <source>
        <dbReference type="RuleBase" id="RU004429"/>
    </source>
</evidence>
<comment type="caution">
    <text evidence="3">The sequence shown here is derived from an EMBL/GenBank/DDBJ whole genome shotgun (WGS) entry which is preliminary data.</text>
</comment>
<dbReference type="eggNOG" id="COG0839">
    <property type="taxonomic scope" value="Bacteria"/>
</dbReference>
<keyword evidence="2" id="KW-1133">Transmembrane helix</keyword>
<reference evidence="3 4" key="1">
    <citation type="journal article" date="2013" name="Genome Announc.">
        <title>Genome Sequence of the Sulfate-Reducing Bacterium Desulfotomaculum hydrothermale Lam5(T).</title>
        <authorList>
            <person name="Amin O."/>
            <person name="Fardeau M.L."/>
            <person name="Valette O."/>
            <person name="Hirschler-Rea A."/>
            <person name="Barbe V."/>
            <person name="Medigue C."/>
            <person name="Vacherie B."/>
            <person name="Ollivier B."/>
            <person name="Bertin P.N."/>
            <person name="Dolla A."/>
        </authorList>
    </citation>
    <scope>NUCLEOTIDE SEQUENCE [LARGE SCALE GENOMIC DNA]</scope>
    <source>
        <strain evidence="4">Lam5 / DSM 18033</strain>
    </source>
</reference>
<keyword evidence="2" id="KW-0874">Quinone</keyword>
<dbReference type="Proteomes" id="UP000009315">
    <property type="component" value="Unassembled WGS sequence"/>
</dbReference>
<dbReference type="GO" id="GO:0048038">
    <property type="term" value="F:quinone binding"/>
    <property type="evidence" value="ECO:0007669"/>
    <property type="project" value="UniProtKB-UniRule"/>
</dbReference>
<comment type="similarity">
    <text evidence="1 2">Belongs to the complex I subunit 6 family.</text>
</comment>
<keyword evidence="2" id="KW-1003">Cell membrane</keyword>
<comment type="catalytic activity">
    <reaction evidence="2">
        <text>a quinone + NADH + 5 H(+)(in) = a quinol + NAD(+) + 4 H(+)(out)</text>
        <dbReference type="Rhea" id="RHEA:57888"/>
        <dbReference type="ChEBI" id="CHEBI:15378"/>
        <dbReference type="ChEBI" id="CHEBI:24646"/>
        <dbReference type="ChEBI" id="CHEBI:57540"/>
        <dbReference type="ChEBI" id="CHEBI:57945"/>
        <dbReference type="ChEBI" id="CHEBI:132124"/>
    </reaction>
</comment>
<dbReference type="OrthoDB" id="9814997at2"/>
<keyword evidence="2" id="KW-0472">Membrane</keyword>
<dbReference type="GO" id="GO:0005886">
    <property type="term" value="C:plasma membrane"/>
    <property type="evidence" value="ECO:0007669"/>
    <property type="project" value="UniProtKB-SubCell"/>
</dbReference>
<feature type="transmembrane region" description="Helical" evidence="2">
    <location>
        <begin position="35"/>
        <end position="52"/>
    </location>
</feature>
<dbReference type="STRING" id="1121428.DESHY_40014"/>
<comment type="subcellular location">
    <subcellularLocation>
        <location evidence="2">Cell membrane</location>
        <topology evidence="2">Multi-pass membrane protein</topology>
    </subcellularLocation>
</comment>
<feature type="transmembrane region" description="Helical" evidence="2">
    <location>
        <begin position="58"/>
        <end position="81"/>
    </location>
</feature>
<gene>
    <name evidence="3" type="ORF">DESHY_40014</name>
</gene>
<dbReference type="RefSeq" id="WP_008411906.1">
    <property type="nucleotide sequence ID" value="NZ_CAOS01000011.1"/>
</dbReference>